<dbReference type="GO" id="GO:0005886">
    <property type="term" value="C:plasma membrane"/>
    <property type="evidence" value="ECO:0007669"/>
    <property type="project" value="InterPro"/>
</dbReference>
<evidence type="ECO:0000256" key="2">
    <source>
        <dbReference type="ARBA" id="ARBA00022679"/>
    </source>
</evidence>
<evidence type="ECO:0000256" key="4">
    <source>
        <dbReference type="ARBA" id="ARBA00022989"/>
    </source>
</evidence>
<accession>A0A3B0RP41</accession>
<dbReference type="EMBL" id="UOEE01000100">
    <property type="protein sequence ID" value="VAV90008.1"/>
    <property type="molecule type" value="Genomic_DNA"/>
</dbReference>
<organism evidence="7">
    <name type="scientific">hydrothermal vent metagenome</name>
    <dbReference type="NCBI Taxonomy" id="652676"/>
    <lineage>
        <taxon>unclassified sequences</taxon>
        <taxon>metagenomes</taxon>
        <taxon>ecological metagenomes</taxon>
    </lineage>
</organism>
<keyword evidence="5 6" id="KW-0472">Membrane</keyword>
<name>A0A3B0RP41_9ZZZZ</name>
<proteinExistence type="inferred from homology"/>
<dbReference type="PANTHER" id="PTHR30589">
    <property type="entry name" value="PROLIPOPROTEIN DIACYLGLYCERYL TRANSFERASE"/>
    <property type="match status" value="1"/>
</dbReference>
<dbReference type="GO" id="GO:0042158">
    <property type="term" value="P:lipoprotein biosynthetic process"/>
    <property type="evidence" value="ECO:0007669"/>
    <property type="project" value="InterPro"/>
</dbReference>
<feature type="transmembrane region" description="Helical" evidence="6">
    <location>
        <begin position="265"/>
        <end position="284"/>
    </location>
</feature>
<protein>
    <submittedName>
        <fullName evidence="7">Prolipoprotein diacylglyceryl transferase</fullName>
    </submittedName>
</protein>
<feature type="transmembrane region" description="Helical" evidence="6">
    <location>
        <begin position="122"/>
        <end position="140"/>
    </location>
</feature>
<dbReference type="NCBIfam" id="TIGR00544">
    <property type="entry name" value="lgt"/>
    <property type="match status" value="1"/>
</dbReference>
<evidence type="ECO:0000256" key="3">
    <source>
        <dbReference type="ARBA" id="ARBA00022692"/>
    </source>
</evidence>
<evidence type="ECO:0000256" key="1">
    <source>
        <dbReference type="ARBA" id="ARBA00022475"/>
    </source>
</evidence>
<dbReference type="GO" id="GO:0008961">
    <property type="term" value="F:phosphatidylglycerol-prolipoprotein diacylglyceryl transferase activity"/>
    <property type="evidence" value="ECO:0007669"/>
    <property type="project" value="InterPro"/>
</dbReference>
<keyword evidence="4 6" id="KW-1133">Transmembrane helix</keyword>
<keyword evidence="2 7" id="KW-0808">Transferase</keyword>
<keyword evidence="3 6" id="KW-0812">Transmembrane</keyword>
<keyword evidence="1" id="KW-1003">Cell membrane</keyword>
<evidence type="ECO:0000256" key="5">
    <source>
        <dbReference type="ARBA" id="ARBA00023136"/>
    </source>
</evidence>
<dbReference type="AlphaFoldDB" id="A0A3B0RP41"/>
<evidence type="ECO:0000313" key="7">
    <source>
        <dbReference type="EMBL" id="VAV90008.1"/>
    </source>
</evidence>
<feature type="transmembrane region" description="Helical" evidence="6">
    <location>
        <begin position="227"/>
        <end position="245"/>
    </location>
</feature>
<gene>
    <name evidence="7" type="ORF">MNBD_ALPHA06-1014</name>
</gene>
<feature type="transmembrane region" description="Helical" evidence="6">
    <location>
        <begin position="35"/>
        <end position="54"/>
    </location>
</feature>
<sequence>MTILLAFQTGQAVLQSCSPIPGIDPVIFHIWGPISLRWYSLGYLFGLLFGAMYFSRLIKNNSLWGKTSKTAISPIAPSVTEDMLFYATLGVIIGGRLGYVILYDPAMFLQPLSILRTWTGGMSFHGGMAGVSLAVVFVAFRAKIPLLRLADAIAPVAPIGLGLVRLANLINGELYGRAWNGPLAMKFPCDPSGGAILRHPSPLYEAFLEGLVLWVLLRLATHVFGSLARPGLTTGIFLIGYGVFRTLVENVREPDAELIFGFTRGMVYSTPMWAIGIGLVVFALRSNTNKTTG</sequence>
<feature type="transmembrane region" description="Helical" evidence="6">
    <location>
        <begin position="83"/>
        <end position="102"/>
    </location>
</feature>
<evidence type="ECO:0000256" key="6">
    <source>
        <dbReference type="SAM" id="Phobius"/>
    </source>
</evidence>
<dbReference type="HAMAP" id="MF_01147">
    <property type="entry name" value="Lgt"/>
    <property type="match status" value="1"/>
</dbReference>
<dbReference type="InterPro" id="IPR001640">
    <property type="entry name" value="Lgt"/>
</dbReference>
<keyword evidence="7" id="KW-0449">Lipoprotein</keyword>
<dbReference type="Pfam" id="PF01790">
    <property type="entry name" value="LGT"/>
    <property type="match status" value="1"/>
</dbReference>
<dbReference type="PANTHER" id="PTHR30589:SF0">
    <property type="entry name" value="PHOSPHATIDYLGLYCEROL--PROLIPOPROTEIN DIACYLGLYCERYL TRANSFERASE"/>
    <property type="match status" value="1"/>
</dbReference>
<reference evidence="7" key="1">
    <citation type="submission" date="2018-06" db="EMBL/GenBank/DDBJ databases">
        <authorList>
            <person name="Zhirakovskaya E."/>
        </authorList>
    </citation>
    <scope>NUCLEOTIDE SEQUENCE</scope>
</reference>